<dbReference type="AlphaFoldDB" id="A0A6C0IT53"/>
<protein>
    <recommendedName>
        <fullName evidence="3">Cytidyltransferase-like domain-containing protein</fullName>
    </recommendedName>
</protein>
<dbReference type="InterPro" id="IPR004821">
    <property type="entry name" value="Cyt_trans-like"/>
</dbReference>
<dbReference type="Gene3D" id="3.40.50.620">
    <property type="entry name" value="HUPs"/>
    <property type="match status" value="1"/>
</dbReference>
<dbReference type="Pfam" id="PF01467">
    <property type="entry name" value="CTP_transf_like"/>
    <property type="match status" value="1"/>
</dbReference>
<dbReference type="InterPro" id="IPR014729">
    <property type="entry name" value="Rossmann-like_a/b/a_fold"/>
</dbReference>
<name>A0A6C0IT53_9ZZZZ</name>
<accession>A0A6C0IT53</accession>
<dbReference type="InterPro" id="IPR011051">
    <property type="entry name" value="RmlC_Cupin_sf"/>
</dbReference>
<organism evidence="4">
    <name type="scientific">viral metagenome</name>
    <dbReference type="NCBI Taxonomy" id="1070528"/>
    <lineage>
        <taxon>unclassified sequences</taxon>
        <taxon>metagenomes</taxon>
        <taxon>organismal metagenomes</taxon>
    </lineage>
</organism>
<dbReference type="CDD" id="cd02208">
    <property type="entry name" value="cupin_RmlC-like"/>
    <property type="match status" value="1"/>
</dbReference>
<reference evidence="4" key="1">
    <citation type="journal article" date="2020" name="Nature">
        <title>Giant virus diversity and host interactions through global metagenomics.</title>
        <authorList>
            <person name="Schulz F."/>
            <person name="Roux S."/>
            <person name="Paez-Espino D."/>
            <person name="Jungbluth S."/>
            <person name="Walsh D.A."/>
            <person name="Denef V.J."/>
            <person name="McMahon K.D."/>
            <person name="Konstantinidis K.T."/>
            <person name="Eloe-Fadrosh E.A."/>
            <person name="Kyrpides N.C."/>
            <person name="Woyke T."/>
        </authorList>
    </citation>
    <scope>NUCLEOTIDE SEQUENCE</scope>
    <source>
        <strain evidence="4">GVMAG-M-3300024302-11</strain>
    </source>
</reference>
<dbReference type="Gene3D" id="2.60.120.10">
    <property type="entry name" value="Jelly Rolls"/>
    <property type="match status" value="1"/>
</dbReference>
<dbReference type="NCBIfam" id="TIGR00125">
    <property type="entry name" value="cyt_tran_rel"/>
    <property type="match status" value="1"/>
</dbReference>
<keyword evidence="1" id="KW-0808">Transferase</keyword>
<feature type="domain" description="Cytidyltransferase-like" evidence="3">
    <location>
        <begin position="275"/>
        <end position="391"/>
    </location>
</feature>
<dbReference type="PANTHER" id="PTHR43793:SF2">
    <property type="entry name" value="BIFUNCTIONAL PROTEIN HLDE"/>
    <property type="match status" value="1"/>
</dbReference>
<evidence type="ECO:0000256" key="1">
    <source>
        <dbReference type="ARBA" id="ARBA00022679"/>
    </source>
</evidence>
<dbReference type="EMBL" id="MN740257">
    <property type="protein sequence ID" value="QHT96421.1"/>
    <property type="molecule type" value="Genomic_DNA"/>
</dbReference>
<dbReference type="SUPFAM" id="SSF52374">
    <property type="entry name" value="Nucleotidylyl transferase"/>
    <property type="match status" value="1"/>
</dbReference>
<evidence type="ECO:0000313" key="4">
    <source>
        <dbReference type="EMBL" id="QHT96421.1"/>
    </source>
</evidence>
<evidence type="ECO:0000256" key="2">
    <source>
        <dbReference type="ARBA" id="ARBA00022695"/>
    </source>
</evidence>
<dbReference type="InterPro" id="IPR050385">
    <property type="entry name" value="Archaeal_FAD_synthase"/>
</dbReference>
<dbReference type="SUPFAM" id="SSF51182">
    <property type="entry name" value="RmlC-like cupins"/>
    <property type="match status" value="1"/>
</dbReference>
<sequence length="411" mass="47680">MYIIIMLRNYSLTKTDLRLTNNYDIDIGECVDYKDQVCIKPWGYEFLAYMSNKIGIWILSVKKNTGTSIHTHFRKDTFLAVLNGKLKLEMADDFDIINPGVFCFIPKKKFHGLSALEDNTIFMEIEIYDNDITFTDKNDLLRLVDKYKRAKTGYESSVKVATENLEEYNYFYINNNINKTIENTELLVNTFNNLNKKNIDSYVILLEGQIFSDGHILKEGSLIKISDLENMKLDSQKFLQLINKNELTNNKIISCEEELLFIKDKLKEDNQKIVLTCGCFDILHVGHMDILKQSREFGDKLIVCLSSDEQIKHLKGENRPINNLEDRLKLFSVIPYVDYVYVYYENLENDNETELDKIMNIIEPDVWTKGGDYTKEDIYKKHPGLGHIELIDSVIGKSTTNIIKKAKGSDI</sequence>
<dbReference type="InterPro" id="IPR014710">
    <property type="entry name" value="RmlC-like_jellyroll"/>
</dbReference>
<proteinExistence type="predicted"/>
<keyword evidence="2" id="KW-0548">Nucleotidyltransferase</keyword>
<dbReference type="PANTHER" id="PTHR43793">
    <property type="entry name" value="FAD SYNTHASE"/>
    <property type="match status" value="1"/>
</dbReference>
<dbReference type="GO" id="GO:0016779">
    <property type="term" value="F:nucleotidyltransferase activity"/>
    <property type="evidence" value="ECO:0007669"/>
    <property type="project" value="UniProtKB-KW"/>
</dbReference>
<evidence type="ECO:0000259" key="3">
    <source>
        <dbReference type="Pfam" id="PF01467"/>
    </source>
</evidence>